<dbReference type="InterPro" id="IPR000834">
    <property type="entry name" value="Peptidase_M14"/>
</dbReference>
<sequence>MELLYKLCLFLSLIPLSSSLDWDSDIVTTDEEKIKEDKDHLSQYFNETKKNADFFPSWHNMSKLIGPFEDVDEKKIHNHDYTKMTAWLKETALAYPNITSLYSAGKSTEGRDLWVLIISDNPTVHEELEPEIKLVGNMHGNEVVGRETILYLIDVLCKNYGKNEWLSSLVDGMRIHLMPSMNPDGYERGFDGDRVGYTGRENVHGIDLNRNFPPKYPNHREKTSGLYPEKETVAVMAWLKSYPFVLSANLHGGSLVANYPMDDSEDGRDGVYTPSEDDRLFVELAYRYARAHSNMWKSGRRCGLSTEGDVFINGITNGAGWYHLAGGMQDWQYRFTNSLEITVEMGCFKFPTNAMYPKLWEEHKFALLSFIALGMGGVRGIVRDSNGQPVANATILVDQGKPIYSTPQGEYWRILPPGDHTVTIVADSYESESFSVSLHLPSSVVVRNVSVSSCSSPVDKGRSVYRRGQGKTRIAIIGYSSVSHVSLSRLLTESCLSSSPTQVPSDLSLLIIPSYSSAHSTTITNFQPKSIIVITSGAPSSVIFSQRDTFPPQFHKDNLDKSLAKAIPSNGACKNEGSETRLAQEVDTFNVEKAFSLSISIGCEGEEDYDKRWAAIFGTVEMVGRLLSSDSVSEYSVLPSANPLDHFSPTEALLSTSASLSIFENEQKCAHRIEHDRLTITAVGTGRPPFTLVTAIEKRTESFVYEYLAALCNSTLSRHVELKKRGTILFVPEIPNTQQNCHDYGSIDPFRFLFQDVQSAIPSLDMAIFVATGGLKVRYLDPSGHGLSKSMGEAYKKEQQLIKTAEFDVCSSDRNTISGGRTMSGKEALGGMNWSDTQWEGRAAADALLLQVGCCYEERASSGHYGDNEKALTAALETRTRGFSVPKDASLVRDMTTKKEWRGRDGAVFVPLSYGVHQMEIEWKNGNNKIIQFTITTSHQLEEYLPSSLSSFPILPAALLAAFILIIGFVALRQMGVSLYRRPFSESTVGFERIPLYISEDEDEDDVIDIRKL</sequence>
<dbReference type="PROSITE" id="PS00132">
    <property type="entry name" value="CARBOXYPEPT_ZN_1"/>
    <property type="match status" value="1"/>
</dbReference>
<dbReference type="SUPFAM" id="SSF53187">
    <property type="entry name" value="Zn-dependent exopeptidases"/>
    <property type="match status" value="1"/>
</dbReference>
<evidence type="ECO:0000259" key="12">
    <source>
        <dbReference type="PROSITE" id="PS52035"/>
    </source>
</evidence>
<evidence type="ECO:0000256" key="11">
    <source>
        <dbReference type="SAM" id="SignalP"/>
    </source>
</evidence>
<dbReference type="GO" id="GO:0004181">
    <property type="term" value="F:metallocarboxypeptidase activity"/>
    <property type="evidence" value="ECO:0007669"/>
    <property type="project" value="InterPro"/>
</dbReference>
<keyword evidence="8" id="KW-0325">Glycoprotein</keyword>
<evidence type="ECO:0000256" key="10">
    <source>
        <dbReference type="SAM" id="Phobius"/>
    </source>
</evidence>
<accession>A0AAV5W8Q4</accession>
<evidence type="ECO:0000256" key="3">
    <source>
        <dbReference type="ARBA" id="ARBA00022645"/>
    </source>
</evidence>
<dbReference type="GO" id="GO:0016485">
    <property type="term" value="P:protein processing"/>
    <property type="evidence" value="ECO:0007669"/>
    <property type="project" value="TreeGrafter"/>
</dbReference>
<keyword evidence="10" id="KW-0812">Transmembrane</keyword>
<dbReference type="PANTHER" id="PTHR11532:SF62">
    <property type="entry name" value="CARBOXYPEPTIDASE D"/>
    <property type="match status" value="1"/>
</dbReference>
<dbReference type="PROSITE" id="PS52035">
    <property type="entry name" value="PEPTIDASE_M14"/>
    <property type="match status" value="1"/>
</dbReference>
<dbReference type="EMBL" id="BTSY01000005">
    <property type="protein sequence ID" value="GMT28354.1"/>
    <property type="molecule type" value="Genomic_DNA"/>
</dbReference>
<organism evidence="13 14">
    <name type="scientific">Pristionchus fissidentatus</name>
    <dbReference type="NCBI Taxonomy" id="1538716"/>
    <lineage>
        <taxon>Eukaryota</taxon>
        <taxon>Metazoa</taxon>
        <taxon>Ecdysozoa</taxon>
        <taxon>Nematoda</taxon>
        <taxon>Chromadorea</taxon>
        <taxon>Rhabditida</taxon>
        <taxon>Rhabditina</taxon>
        <taxon>Diplogasteromorpha</taxon>
        <taxon>Diplogasteroidea</taxon>
        <taxon>Neodiplogasteridae</taxon>
        <taxon>Pristionchus</taxon>
    </lineage>
</organism>
<dbReference type="GO" id="GO:0005615">
    <property type="term" value="C:extracellular space"/>
    <property type="evidence" value="ECO:0007669"/>
    <property type="project" value="TreeGrafter"/>
</dbReference>
<name>A0AAV5W8Q4_9BILA</name>
<keyword evidence="10" id="KW-0472">Membrane</keyword>
<dbReference type="PRINTS" id="PR00765">
    <property type="entry name" value="CRBOXYPTASEA"/>
</dbReference>
<keyword evidence="3" id="KW-0121">Carboxypeptidase</keyword>
<evidence type="ECO:0000256" key="7">
    <source>
        <dbReference type="ARBA" id="ARBA00022833"/>
    </source>
</evidence>
<evidence type="ECO:0000256" key="6">
    <source>
        <dbReference type="ARBA" id="ARBA00022801"/>
    </source>
</evidence>
<evidence type="ECO:0000256" key="9">
    <source>
        <dbReference type="PROSITE-ProRule" id="PRU01379"/>
    </source>
</evidence>
<feature type="domain" description="Peptidase M14" evidence="12">
    <location>
        <begin position="77"/>
        <end position="374"/>
    </location>
</feature>
<keyword evidence="5" id="KW-0479">Metal-binding</keyword>
<evidence type="ECO:0000256" key="8">
    <source>
        <dbReference type="ARBA" id="ARBA00023180"/>
    </source>
</evidence>
<dbReference type="Pfam" id="PF00246">
    <property type="entry name" value="Peptidase_M14"/>
    <property type="match status" value="1"/>
</dbReference>
<evidence type="ECO:0000256" key="4">
    <source>
        <dbReference type="ARBA" id="ARBA00022670"/>
    </source>
</evidence>
<keyword evidence="6" id="KW-0378">Hydrolase</keyword>
<protein>
    <recommendedName>
        <fullName evidence="12">Peptidase M14 domain-containing protein</fullName>
    </recommendedName>
</protein>
<keyword evidence="4" id="KW-0645">Protease</keyword>
<dbReference type="InterPro" id="IPR050753">
    <property type="entry name" value="Peptidase_M14_domain"/>
</dbReference>
<dbReference type="GO" id="GO:0006518">
    <property type="term" value="P:peptide metabolic process"/>
    <property type="evidence" value="ECO:0007669"/>
    <property type="project" value="TreeGrafter"/>
</dbReference>
<reference evidence="13" key="1">
    <citation type="submission" date="2023-10" db="EMBL/GenBank/DDBJ databases">
        <title>Genome assembly of Pristionchus species.</title>
        <authorList>
            <person name="Yoshida K."/>
            <person name="Sommer R.J."/>
        </authorList>
    </citation>
    <scope>NUCLEOTIDE SEQUENCE</scope>
    <source>
        <strain evidence="13">RS5133</strain>
    </source>
</reference>
<evidence type="ECO:0000313" key="14">
    <source>
        <dbReference type="Proteomes" id="UP001432322"/>
    </source>
</evidence>
<dbReference type="Proteomes" id="UP001432322">
    <property type="component" value="Unassembled WGS sequence"/>
</dbReference>
<keyword evidence="10" id="KW-1133">Transmembrane helix</keyword>
<feature type="transmembrane region" description="Helical" evidence="10">
    <location>
        <begin position="954"/>
        <end position="972"/>
    </location>
</feature>
<comment type="caution">
    <text evidence="13">The sequence shown here is derived from an EMBL/GenBank/DDBJ whole genome shotgun (WGS) entry which is preliminary data.</text>
</comment>
<feature type="chain" id="PRO_5043988988" description="Peptidase M14 domain-containing protein" evidence="11">
    <location>
        <begin position="20"/>
        <end position="1013"/>
    </location>
</feature>
<dbReference type="FunFam" id="3.40.630.10:FF:000020">
    <property type="entry name" value="Carboxypeptidase D"/>
    <property type="match status" value="1"/>
</dbReference>
<comment type="cofactor">
    <cofactor evidence="1">
        <name>Zn(2+)</name>
        <dbReference type="ChEBI" id="CHEBI:29105"/>
    </cofactor>
</comment>
<comment type="similarity">
    <text evidence="2 9">Belongs to the peptidase M14 family.</text>
</comment>
<proteinExistence type="inferred from homology"/>
<evidence type="ECO:0000256" key="5">
    <source>
        <dbReference type="ARBA" id="ARBA00022723"/>
    </source>
</evidence>
<dbReference type="Gene3D" id="2.60.40.1120">
    <property type="entry name" value="Carboxypeptidase-like, regulatory domain"/>
    <property type="match status" value="1"/>
</dbReference>
<keyword evidence="7" id="KW-0862">Zinc</keyword>
<dbReference type="CDD" id="cd11308">
    <property type="entry name" value="Peptidase_M14NE-CP-C_like"/>
    <property type="match status" value="1"/>
</dbReference>
<evidence type="ECO:0000256" key="1">
    <source>
        <dbReference type="ARBA" id="ARBA00001947"/>
    </source>
</evidence>
<gene>
    <name evidence="13" type="ORF">PFISCL1PPCAC_19651</name>
</gene>
<evidence type="ECO:0000256" key="2">
    <source>
        <dbReference type="ARBA" id="ARBA00005988"/>
    </source>
</evidence>
<feature type="active site" description="Proton donor/acceptor" evidence="9">
    <location>
        <position position="344"/>
    </location>
</feature>
<dbReference type="InterPro" id="IPR008969">
    <property type="entry name" value="CarboxyPept-like_regulatory"/>
</dbReference>
<dbReference type="CDD" id="cd03858">
    <property type="entry name" value="M14_CP_N-E_like"/>
    <property type="match status" value="1"/>
</dbReference>
<dbReference type="SUPFAM" id="SSF49464">
    <property type="entry name" value="Carboxypeptidase regulatory domain-like"/>
    <property type="match status" value="1"/>
</dbReference>
<keyword evidence="11" id="KW-0732">Signal</keyword>
<dbReference type="GO" id="GO:0008270">
    <property type="term" value="F:zinc ion binding"/>
    <property type="evidence" value="ECO:0007669"/>
    <property type="project" value="InterPro"/>
</dbReference>
<dbReference type="InterPro" id="IPR057246">
    <property type="entry name" value="CARBOXYPEPT_ZN_1"/>
</dbReference>
<dbReference type="Pfam" id="PF13620">
    <property type="entry name" value="CarboxypepD_reg"/>
    <property type="match status" value="1"/>
</dbReference>
<feature type="signal peptide" evidence="11">
    <location>
        <begin position="1"/>
        <end position="19"/>
    </location>
</feature>
<keyword evidence="14" id="KW-1185">Reference proteome</keyword>
<dbReference type="Gene3D" id="3.40.630.10">
    <property type="entry name" value="Zn peptidases"/>
    <property type="match status" value="1"/>
</dbReference>
<dbReference type="AlphaFoldDB" id="A0AAV5W8Q4"/>
<evidence type="ECO:0000313" key="13">
    <source>
        <dbReference type="EMBL" id="GMT28354.1"/>
    </source>
</evidence>
<dbReference type="PANTHER" id="PTHR11532">
    <property type="entry name" value="PROTEASE M14 CARBOXYPEPTIDASE"/>
    <property type="match status" value="1"/>
</dbReference>
<dbReference type="SMART" id="SM00631">
    <property type="entry name" value="Zn_pept"/>
    <property type="match status" value="1"/>
</dbReference>